<keyword evidence="6" id="KW-1185">Reference proteome</keyword>
<comment type="subcellular location">
    <subcellularLocation>
        <location evidence="1">Endomembrane system</location>
        <topology evidence="1">Multi-pass membrane protein</topology>
    </subcellularLocation>
</comment>
<dbReference type="Gene3D" id="1.10.3730.20">
    <property type="match status" value="1"/>
</dbReference>
<comment type="similarity">
    <text evidence="2">Belongs to the EamA transporter family.</text>
</comment>
<feature type="domain" description="EamA" evidence="4">
    <location>
        <begin position="143"/>
        <end position="280"/>
    </location>
</feature>
<proteinExistence type="inferred from homology"/>
<feature type="transmembrane region" description="Helical" evidence="3">
    <location>
        <begin position="114"/>
        <end position="132"/>
    </location>
</feature>
<dbReference type="Proteomes" id="UP000683139">
    <property type="component" value="Unassembled WGS sequence"/>
</dbReference>
<comment type="caution">
    <text evidence="5">The sequence shown here is derived from an EMBL/GenBank/DDBJ whole genome shotgun (WGS) entry which is preliminary data.</text>
</comment>
<dbReference type="InterPro" id="IPR000620">
    <property type="entry name" value="EamA_dom"/>
</dbReference>
<feature type="transmembrane region" description="Helical" evidence="3">
    <location>
        <begin position="212"/>
        <end position="232"/>
    </location>
</feature>
<dbReference type="InterPro" id="IPR037185">
    <property type="entry name" value="EmrE-like"/>
</dbReference>
<sequence>MWLLFALFAALAFGIRGSLYHWTSTLGLNRNLMLCGVFASGAIINGIAALWSGAEWNTASLIGIQMGLFSFAASACMYQGFAVGKASIIAILTALPPVVVVLVAYLIWGEKLHFMQFIAFIVLVCGILVIRYSNDLSWKNLQGAQWGLLTMLFFAGNDLTTKWSTMEGASMFPTLTTMFVTGALCFTLLWMIDSRRNKGTQSKIGKRRTWGIGLAVGTSNAIGMILSVQAFGMGVTGLVSAIIAMNVVVILLYTRFVVKVPFAKTELAGMGLAFVGVLMIHLFK</sequence>
<evidence type="ECO:0000256" key="3">
    <source>
        <dbReference type="SAM" id="Phobius"/>
    </source>
</evidence>
<keyword evidence="3" id="KW-0812">Transmembrane</keyword>
<keyword evidence="3" id="KW-0472">Membrane</keyword>
<evidence type="ECO:0000313" key="5">
    <source>
        <dbReference type="EMBL" id="GIP15821.1"/>
    </source>
</evidence>
<dbReference type="RefSeq" id="WP_213514089.1">
    <property type="nucleotide sequence ID" value="NZ_BOSE01000002.1"/>
</dbReference>
<keyword evidence="3" id="KW-1133">Transmembrane helix</keyword>
<feature type="transmembrane region" description="Helical" evidence="3">
    <location>
        <begin position="33"/>
        <end position="54"/>
    </location>
</feature>
<organism evidence="5 6">
    <name type="scientific">Paenibacillus montaniterrae</name>
    <dbReference type="NCBI Taxonomy" id="429341"/>
    <lineage>
        <taxon>Bacteria</taxon>
        <taxon>Bacillati</taxon>
        <taxon>Bacillota</taxon>
        <taxon>Bacilli</taxon>
        <taxon>Bacillales</taxon>
        <taxon>Paenibacillaceae</taxon>
        <taxon>Paenibacillus</taxon>
    </lineage>
</organism>
<protein>
    <recommendedName>
        <fullName evidence="4">EamA domain-containing protein</fullName>
    </recommendedName>
</protein>
<feature type="transmembrane region" description="Helical" evidence="3">
    <location>
        <begin position="171"/>
        <end position="192"/>
    </location>
</feature>
<evidence type="ECO:0000256" key="1">
    <source>
        <dbReference type="ARBA" id="ARBA00004127"/>
    </source>
</evidence>
<evidence type="ECO:0000313" key="6">
    <source>
        <dbReference type="Proteomes" id="UP000683139"/>
    </source>
</evidence>
<feature type="domain" description="EamA" evidence="4">
    <location>
        <begin position="2"/>
        <end position="131"/>
    </location>
</feature>
<reference evidence="5" key="1">
    <citation type="submission" date="2021-03" db="EMBL/GenBank/DDBJ databases">
        <title>Antimicrobial resistance genes in bacteria isolated from Japanese honey, and their potential for conferring macrolide and lincosamide resistance in the American foulbrood pathogen Paenibacillus larvae.</title>
        <authorList>
            <person name="Okamoto M."/>
            <person name="Kumagai M."/>
            <person name="Kanamori H."/>
            <person name="Takamatsu D."/>
        </authorList>
    </citation>
    <scope>NUCLEOTIDE SEQUENCE</scope>
    <source>
        <strain evidence="5">J40TS1</strain>
    </source>
</reference>
<gene>
    <name evidence="5" type="ORF">J40TS1_14630</name>
</gene>
<accession>A0A919YR49</accession>
<feature type="transmembrane region" description="Helical" evidence="3">
    <location>
        <begin position="87"/>
        <end position="107"/>
    </location>
</feature>
<dbReference type="AlphaFoldDB" id="A0A919YR49"/>
<name>A0A919YR49_9BACL</name>
<evidence type="ECO:0000259" key="4">
    <source>
        <dbReference type="Pfam" id="PF00892"/>
    </source>
</evidence>
<dbReference type="Pfam" id="PF00892">
    <property type="entry name" value="EamA"/>
    <property type="match status" value="2"/>
</dbReference>
<dbReference type="EMBL" id="BOSE01000002">
    <property type="protein sequence ID" value="GIP15821.1"/>
    <property type="molecule type" value="Genomic_DNA"/>
</dbReference>
<feature type="transmembrane region" description="Helical" evidence="3">
    <location>
        <begin position="265"/>
        <end position="283"/>
    </location>
</feature>
<feature type="transmembrane region" description="Helical" evidence="3">
    <location>
        <begin position="61"/>
        <end position="81"/>
    </location>
</feature>
<feature type="transmembrane region" description="Helical" evidence="3">
    <location>
        <begin position="238"/>
        <end position="258"/>
    </location>
</feature>
<dbReference type="PANTHER" id="PTHR22911">
    <property type="entry name" value="ACYL-MALONYL CONDENSING ENZYME-RELATED"/>
    <property type="match status" value="1"/>
</dbReference>
<dbReference type="SUPFAM" id="SSF103481">
    <property type="entry name" value="Multidrug resistance efflux transporter EmrE"/>
    <property type="match status" value="2"/>
</dbReference>
<dbReference type="GO" id="GO:0016020">
    <property type="term" value="C:membrane"/>
    <property type="evidence" value="ECO:0007669"/>
    <property type="project" value="InterPro"/>
</dbReference>
<evidence type="ECO:0000256" key="2">
    <source>
        <dbReference type="ARBA" id="ARBA00007362"/>
    </source>
</evidence>